<protein>
    <submittedName>
        <fullName evidence="1">Uncharacterized protein</fullName>
    </submittedName>
</protein>
<dbReference type="EMBL" id="JBHTEE010000001">
    <property type="protein sequence ID" value="MFC7604546.1"/>
    <property type="molecule type" value="Genomic_DNA"/>
</dbReference>
<sequence length="246" mass="26952">MLAAVGLLLALSFGWGAMAVIPLLTVLAWFLSAAIRATGNVEESVTPERELYGLAHRYRDSYFLFDDFDTDARNLLARTRAAVGSVLRSRVNTEGLLDVARNAVMLPPQEWEIARLLAKLSSLRKEHRDLMRGGVTREVAAAVKPLERALAGSEGAVIAKVEALERYAAHVADAERAYRARDQIEALVERLPRYEELLAEAGADALSMPEIGYLTGEAGELEQALRASIDSAHELFLHLDGQERSG</sequence>
<dbReference type="RefSeq" id="WP_343970869.1">
    <property type="nucleotide sequence ID" value="NZ_BAAAGK010000087.1"/>
</dbReference>
<dbReference type="Proteomes" id="UP001596514">
    <property type="component" value="Unassembled WGS sequence"/>
</dbReference>
<name>A0ABW2T9L7_9ACTN</name>
<evidence type="ECO:0000313" key="1">
    <source>
        <dbReference type="EMBL" id="MFC7604546.1"/>
    </source>
</evidence>
<reference evidence="2" key="1">
    <citation type="journal article" date="2019" name="Int. J. Syst. Evol. Microbiol.">
        <title>The Global Catalogue of Microorganisms (GCM) 10K type strain sequencing project: providing services to taxonomists for standard genome sequencing and annotation.</title>
        <authorList>
            <consortium name="The Broad Institute Genomics Platform"/>
            <consortium name="The Broad Institute Genome Sequencing Center for Infectious Disease"/>
            <person name="Wu L."/>
            <person name="Ma J."/>
        </authorList>
    </citation>
    <scope>NUCLEOTIDE SEQUENCE [LARGE SCALE GENOMIC DNA]</scope>
    <source>
        <strain evidence="2">JCM 10083</strain>
    </source>
</reference>
<evidence type="ECO:0000313" key="2">
    <source>
        <dbReference type="Proteomes" id="UP001596514"/>
    </source>
</evidence>
<comment type="caution">
    <text evidence="1">The sequence shown here is derived from an EMBL/GenBank/DDBJ whole genome shotgun (WGS) entry which is preliminary data.</text>
</comment>
<keyword evidence="2" id="KW-1185">Reference proteome</keyword>
<organism evidence="1 2">
    <name type="scientific">Streptosporangium amethystogenes subsp. fukuiense</name>
    <dbReference type="NCBI Taxonomy" id="698418"/>
    <lineage>
        <taxon>Bacteria</taxon>
        <taxon>Bacillati</taxon>
        <taxon>Actinomycetota</taxon>
        <taxon>Actinomycetes</taxon>
        <taxon>Streptosporangiales</taxon>
        <taxon>Streptosporangiaceae</taxon>
        <taxon>Streptosporangium</taxon>
    </lineage>
</organism>
<proteinExistence type="predicted"/>
<accession>A0ABW2T9L7</accession>
<gene>
    <name evidence="1" type="ORF">ACFQVD_31000</name>
</gene>